<organism evidence="2 3">
    <name type="scientific">Senna tora</name>
    <dbReference type="NCBI Taxonomy" id="362788"/>
    <lineage>
        <taxon>Eukaryota</taxon>
        <taxon>Viridiplantae</taxon>
        <taxon>Streptophyta</taxon>
        <taxon>Embryophyta</taxon>
        <taxon>Tracheophyta</taxon>
        <taxon>Spermatophyta</taxon>
        <taxon>Magnoliopsida</taxon>
        <taxon>eudicotyledons</taxon>
        <taxon>Gunneridae</taxon>
        <taxon>Pentapetalae</taxon>
        <taxon>rosids</taxon>
        <taxon>fabids</taxon>
        <taxon>Fabales</taxon>
        <taxon>Fabaceae</taxon>
        <taxon>Caesalpinioideae</taxon>
        <taxon>Cassia clade</taxon>
        <taxon>Senna</taxon>
    </lineage>
</organism>
<accession>A0A834T075</accession>
<protein>
    <submittedName>
        <fullName evidence="2">Uncharacterized protein</fullName>
    </submittedName>
</protein>
<reference evidence="2" key="1">
    <citation type="submission" date="2020-09" db="EMBL/GenBank/DDBJ databases">
        <title>Genome-Enabled Discovery of Anthraquinone Biosynthesis in Senna tora.</title>
        <authorList>
            <person name="Kang S.-H."/>
            <person name="Pandey R.P."/>
            <person name="Lee C.-M."/>
            <person name="Sim J.-S."/>
            <person name="Jeong J.-T."/>
            <person name="Choi B.-S."/>
            <person name="Jung M."/>
            <person name="Ginzburg D."/>
            <person name="Zhao K."/>
            <person name="Won S.Y."/>
            <person name="Oh T.-J."/>
            <person name="Yu Y."/>
            <person name="Kim N.-H."/>
            <person name="Lee O.R."/>
            <person name="Lee T.-H."/>
            <person name="Bashyal P."/>
            <person name="Kim T.-S."/>
            <person name="Lee W.-H."/>
            <person name="Kawkins C."/>
            <person name="Kim C.-K."/>
            <person name="Kim J.S."/>
            <person name="Ahn B.O."/>
            <person name="Rhee S.Y."/>
            <person name="Sohng J.K."/>
        </authorList>
    </citation>
    <scope>NUCLEOTIDE SEQUENCE</scope>
    <source>
        <tissue evidence="2">Leaf</tissue>
    </source>
</reference>
<proteinExistence type="predicted"/>
<comment type="caution">
    <text evidence="2">The sequence shown here is derived from an EMBL/GenBank/DDBJ whole genome shotgun (WGS) entry which is preliminary data.</text>
</comment>
<dbReference type="PANTHER" id="PTHR34222:SF99">
    <property type="entry name" value="PROTEIN, PUTATIVE-RELATED"/>
    <property type="match status" value="1"/>
</dbReference>
<feature type="region of interest" description="Disordered" evidence="1">
    <location>
        <begin position="1"/>
        <end position="36"/>
    </location>
</feature>
<evidence type="ECO:0000256" key="1">
    <source>
        <dbReference type="SAM" id="MobiDB-lite"/>
    </source>
</evidence>
<dbReference type="EMBL" id="JAAIUW010000010">
    <property type="protein sequence ID" value="KAF7812968.1"/>
    <property type="molecule type" value="Genomic_DNA"/>
</dbReference>
<evidence type="ECO:0000313" key="2">
    <source>
        <dbReference type="EMBL" id="KAF7812968.1"/>
    </source>
</evidence>
<sequence length="192" mass="21117">MGSTFVLDDMASPGKRDERDRGLRQRNKIDTQECKNQGLKSKRAELCDGNQREESCVRAGSVSNGRGKLVNSPHIPSAMYQTEPTCTCGKCTFNVNKKVAEQDALVKLMQFLMGLIPNFDVIRSQILNLNPIPSLNKAYAMVIAEETQKQKKQVANLTAEGIADTPISQDNGQNAKRDLANVFLSDEGSLKA</sequence>
<keyword evidence="3" id="KW-1185">Reference proteome</keyword>
<feature type="compositionally biased region" description="Basic and acidic residues" evidence="1">
    <location>
        <begin position="14"/>
        <end position="33"/>
    </location>
</feature>
<dbReference type="AlphaFoldDB" id="A0A834T075"/>
<dbReference type="Proteomes" id="UP000634136">
    <property type="component" value="Unassembled WGS sequence"/>
</dbReference>
<dbReference type="PANTHER" id="PTHR34222">
    <property type="entry name" value="GAG_PRE-INTEGRS DOMAIN-CONTAINING PROTEIN"/>
    <property type="match status" value="1"/>
</dbReference>
<evidence type="ECO:0000313" key="3">
    <source>
        <dbReference type="Proteomes" id="UP000634136"/>
    </source>
</evidence>
<dbReference type="OrthoDB" id="1306176at2759"/>
<gene>
    <name evidence="2" type="ORF">G2W53_033944</name>
</gene>
<name>A0A834T075_9FABA</name>